<evidence type="ECO:0000259" key="5">
    <source>
        <dbReference type="PROSITE" id="PS50222"/>
    </source>
</evidence>
<dbReference type="PANTHER" id="PTHR23056:SF112">
    <property type="entry name" value="CALCINEURIN B-LIKE PROTEIN"/>
    <property type="match status" value="1"/>
</dbReference>
<sequence length="224" mass="25558">MLCRSSSLTVGEQLCAVFIPLFAIFDFLFSTVGQCFDCRSRCSPQIFSVNEVEALYELFKKLSCSIIDDGLIHKEELQLALFQAPHGENLFLDRKNGVIEFEEFIHALSVFHPYAPIEEKIDCKNHSTITIQCPTINNIPSQVHQMVAAILMESEMIMSDELLTMIIDKTFADADSDEDGKISKEEWKVYVLKHPTLLKNMTLPYLKDVMTVFPSFIFNTEVED</sequence>
<dbReference type="InterPro" id="IPR045198">
    <property type="entry name" value="CNBL1-10"/>
</dbReference>
<dbReference type="Gene3D" id="1.10.238.10">
    <property type="entry name" value="EF-hand"/>
    <property type="match status" value="1"/>
</dbReference>
<evidence type="ECO:0000256" key="3">
    <source>
        <dbReference type="ARBA" id="ARBA00023774"/>
    </source>
</evidence>
<dbReference type="InterPro" id="IPR002048">
    <property type="entry name" value="EF_hand_dom"/>
</dbReference>
<dbReference type="PANTHER" id="PTHR23056">
    <property type="entry name" value="CALCINEURIN B"/>
    <property type="match status" value="1"/>
</dbReference>
<dbReference type="EMBL" id="JAGKQM010000003">
    <property type="protein sequence ID" value="KAH0936008.1"/>
    <property type="molecule type" value="Genomic_DNA"/>
</dbReference>
<keyword evidence="7" id="KW-1185">Reference proteome</keyword>
<evidence type="ECO:0000313" key="7">
    <source>
        <dbReference type="Proteomes" id="UP000824890"/>
    </source>
</evidence>
<evidence type="ECO:0000256" key="2">
    <source>
        <dbReference type="ARBA" id="ARBA00022837"/>
    </source>
</evidence>
<dbReference type="PROSITE" id="PS00018">
    <property type="entry name" value="EF_HAND_1"/>
    <property type="match status" value="1"/>
</dbReference>
<proteinExistence type="inferred from homology"/>
<organism evidence="6 7">
    <name type="scientific">Brassica napus</name>
    <name type="common">Rape</name>
    <dbReference type="NCBI Taxonomy" id="3708"/>
    <lineage>
        <taxon>Eukaryota</taxon>
        <taxon>Viridiplantae</taxon>
        <taxon>Streptophyta</taxon>
        <taxon>Embryophyta</taxon>
        <taxon>Tracheophyta</taxon>
        <taxon>Spermatophyta</taxon>
        <taxon>Magnoliopsida</taxon>
        <taxon>eudicotyledons</taxon>
        <taxon>Gunneridae</taxon>
        <taxon>Pentapetalae</taxon>
        <taxon>rosids</taxon>
        <taxon>malvids</taxon>
        <taxon>Brassicales</taxon>
        <taxon>Brassicaceae</taxon>
        <taxon>Brassiceae</taxon>
        <taxon>Brassica</taxon>
    </lineage>
</organism>
<accession>A0ABQ8E569</accession>
<keyword evidence="1 4" id="KW-0677">Repeat</keyword>
<evidence type="ECO:0000256" key="1">
    <source>
        <dbReference type="ARBA" id="ARBA00022737"/>
    </source>
</evidence>
<dbReference type="SUPFAM" id="SSF47473">
    <property type="entry name" value="EF-hand"/>
    <property type="match status" value="1"/>
</dbReference>
<keyword evidence="2 4" id="KW-0106">Calcium</keyword>
<evidence type="ECO:0000256" key="4">
    <source>
        <dbReference type="RuleBase" id="RU369080"/>
    </source>
</evidence>
<dbReference type="Proteomes" id="UP000824890">
    <property type="component" value="Unassembled WGS sequence"/>
</dbReference>
<keyword evidence="4" id="KW-0472">Membrane</keyword>
<gene>
    <name evidence="6" type="ORF">HID58_013125</name>
</gene>
<evidence type="ECO:0000313" key="6">
    <source>
        <dbReference type="EMBL" id="KAH0936008.1"/>
    </source>
</evidence>
<name>A0ABQ8E569_BRANA</name>
<dbReference type="InterPro" id="IPR018247">
    <property type="entry name" value="EF_Hand_1_Ca_BS"/>
</dbReference>
<comment type="similarity">
    <text evidence="3 4">Belongs to the calcineurin regulatory subunit family.</text>
</comment>
<dbReference type="Pfam" id="PF13202">
    <property type="entry name" value="EF-hand_5"/>
    <property type="match status" value="1"/>
</dbReference>
<dbReference type="PROSITE" id="PS50222">
    <property type="entry name" value="EF_HAND_2"/>
    <property type="match status" value="1"/>
</dbReference>
<comment type="subunit">
    <text evidence="4">Homodimer. Interacts with CIPK.</text>
</comment>
<protein>
    <recommendedName>
        <fullName evidence="4">Calcineurin B-like protein</fullName>
    </recommendedName>
</protein>
<comment type="subcellular location">
    <subcellularLocation>
        <location evidence="4">Membrane</location>
    </subcellularLocation>
</comment>
<reference evidence="6 7" key="1">
    <citation type="submission" date="2021-05" db="EMBL/GenBank/DDBJ databases">
        <title>Genome Assembly of Synthetic Allotetraploid Brassica napus Reveals Homoeologous Exchanges between Subgenomes.</title>
        <authorList>
            <person name="Davis J.T."/>
        </authorList>
    </citation>
    <scope>NUCLEOTIDE SEQUENCE [LARGE SCALE GENOMIC DNA]</scope>
    <source>
        <strain evidence="7">cv. Da-Ae</strain>
        <tissue evidence="6">Seedling</tissue>
    </source>
</reference>
<feature type="domain" description="EF-hand" evidence="5">
    <location>
        <begin position="162"/>
        <end position="197"/>
    </location>
</feature>
<dbReference type="InterPro" id="IPR011992">
    <property type="entry name" value="EF-hand-dom_pair"/>
</dbReference>
<comment type="function">
    <text evidence="4">Acts as a calcium sensor. CBL proteins interact with CIPK serine-threonine protein kinases. Binding of a CBL protein to the regulatory NAF domain of a CIPK protein lead to the activation of the kinase in a calcium-dependent manner.</text>
</comment>
<keyword evidence="4" id="KW-0479">Metal-binding</keyword>
<comment type="caution">
    <text evidence="6">The sequence shown here is derived from an EMBL/GenBank/DDBJ whole genome shotgun (WGS) entry which is preliminary data.</text>
</comment>